<organism evidence="4 5">
    <name type="scientific">Anaerobacterium chartisolvens</name>
    <dbReference type="NCBI Taxonomy" id="1297424"/>
    <lineage>
        <taxon>Bacteria</taxon>
        <taxon>Bacillati</taxon>
        <taxon>Bacillota</taxon>
        <taxon>Clostridia</taxon>
        <taxon>Eubacteriales</taxon>
        <taxon>Oscillospiraceae</taxon>
        <taxon>Anaerobacterium</taxon>
    </lineage>
</organism>
<evidence type="ECO:0000259" key="2">
    <source>
        <dbReference type="Pfam" id="PF00107"/>
    </source>
</evidence>
<name>A0A369ATK7_9FIRM</name>
<reference evidence="4 5" key="1">
    <citation type="submission" date="2018-07" db="EMBL/GenBank/DDBJ databases">
        <title>Genomic Encyclopedia of Type Strains, Phase IV (KMG-IV): sequencing the most valuable type-strain genomes for metagenomic binning, comparative biology and taxonomic classification.</title>
        <authorList>
            <person name="Goeker M."/>
        </authorList>
    </citation>
    <scope>NUCLEOTIDE SEQUENCE [LARGE SCALE GENOMIC DNA]</scope>
    <source>
        <strain evidence="4 5">DSM 27016</strain>
    </source>
</reference>
<feature type="domain" description="Alcohol dehydrogenase-like C-terminal" evidence="2">
    <location>
        <begin position="189"/>
        <end position="332"/>
    </location>
</feature>
<dbReference type="RefSeq" id="WP_114298956.1">
    <property type="nucleotide sequence ID" value="NZ_QPJT01000022.1"/>
</dbReference>
<dbReference type="GO" id="GO:0016491">
    <property type="term" value="F:oxidoreductase activity"/>
    <property type="evidence" value="ECO:0007669"/>
    <property type="project" value="UniProtKB-KW"/>
</dbReference>
<dbReference type="OrthoDB" id="9787435at2"/>
<dbReference type="InterPro" id="IPR013149">
    <property type="entry name" value="ADH-like_C"/>
</dbReference>
<dbReference type="PANTHER" id="PTHR43401">
    <property type="entry name" value="L-THREONINE 3-DEHYDROGENASE"/>
    <property type="match status" value="1"/>
</dbReference>
<dbReference type="EMBL" id="QPJT01000022">
    <property type="protein sequence ID" value="RCX12333.1"/>
    <property type="molecule type" value="Genomic_DNA"/>
</dbReference>
<sequence length="421" mass="45467">MKTKAVRLYGKNDLRLEEFELPPIKEDEILAHIISDSICMSSYKASIQGSDHKRVPNDIDRNPIIIGHEFCGEIVEVGAKWKEQFKAGDKFSIQPAMNKKDDPYAAPGYSFKYIGGSATYIVIPNEVMELGCLLNYKGDAYFYGSLSEPMSCIVGTFHANYHTTGGSYVHNMGIKEGGNMAILAGVGPMGLGAIDYALHCDRKPGLLVVTDIDAARLERAGSIYTVEDAKKNGVELIYVNTVSSNNPEEYLLSLTGGKGYDDVMVFAPVKPVVEMGDKILGHDGCLNFFAGPSNTAFSAEFNFYNVHYNSTHVVGTSGGNTQDMIESLDMMAGGSINPSSMITHIGGLNSVVETTLNLPKIPGGKKLIYTNIDMPLTAIADFAEKGKSDPLLAGLNEIVAGNNGLWCAEAEKYLLSNAKAI</sequence>
<dbReference type="Gene3D" id="3.90.180.10">
    <property type="entry name" value="Medium-chain alcohol dehydrogenases, catalytic domain"/>
    <property type="match status" value="1"/>
</dbReference>
<dbReference type="InterPro" id="IPR036291">
    <property type="entry name" value="NAD(P)-bd_dom_sf"/>
</dbReference>
<dbReference type="InterPro" id="IPR050129">
    <property type="entry name" value="Zn_alcohol_dh"/>
</dbReference>
<protein>
    <submittedName>
        <fullName evidence="4">Threonine dehydrogenase-like Zn-dependent dehydrogenase</fullName>
    </submittedName>
</protein>
<dbReference type="InterPro" id="IPR011032">
    <property type="entry name" value="GroES-like_sf"/>
</dbReference>
<keyword evidence="1" id="KW-0560">Oxidoreductase</keyword>
<keyword evidence="5" id="KW-1185">Reference proteome</keyword>
<dbReference type="PANTHER" id="PTHR43401:SF2">
    <property type="entry name" value="L-THREONINE 3-DEHYDROGENASE"/>
    <property type="match status" value="1"/>
</dbReference>
<evidence type="ECO:0000313" key="4">
    <source>
        <dbReference type="EMBL" id="RCX12333.1"/>
    </source>
</evidence>
<evidence type="ECO:0000259" key="3">
    <source>
        <dbReference type="Pfam" id="PF08240"/>
    </source>
</evidence>
<dbReference type="InterPro" id="IPR013154">
    <property type="entry name" value="ADH-like_N"/>
</dbReference>
<dbReference type="SUPFAM" id="SSF51735">
    <property type="entry name" value="NAD(P)-binding Rossmann-fold domains"/>
    <property type="match status" value="1"/>
</dbReference>
<dbReference type="CDD" id="cd08238">
    <property type="entry name" value="sorbose_phosphate_red"/>
    <property type="match status" value="1"/>
</dbReference>
<dbReference type="Pfam" id="PF08240">
    <property type="entry name" value="ADH_N"/>
    <property type="match status" value="1"/>
</dbReference>
<evidence type="ECO:0000313" key="5">
    <source>
        <dbReference type="Proteomes" id="UP000253034"/>
    </source>
</evidence>
<dbReference type="AlphaFoldDB" id="A0A369ATK7"/>
<gene>
    <name evidence="4" type="ORF">DFR58_12222</name>
</gene>
<dbReference type="SUPFAM" id="SSF50129">
    <property type="entry name" value="GroES-like"/>
    <property type="match status" value="1"/>
</dbReference>
<dbReference type="Gene3D" id="3.40.50.720">
    <property type="entry name" value="NAD(P)-binding Rossmann-like Domain"/>
    <property type="match status" value="1"/>
</dbReference>
<dbReference type="Pfam" id="PF00107">
    <property type="entry name" value="ADH_zinc_N"/>
    <property type="match status" value="1"/>
</dbReference>
<accession>A0A369ATK7</accession>
<proteinExistence type="predicted"/>
<comment type="caution">
    <text evidence="4">The sequence shown here is derived from an EMBL/GenBank/DDBJ whole genome shotgun (WGS) entry which is preliminary data.</text>
</comment>
<evidence type="ECO:0000256" key="1">
    <source>
        <dbReference type="ARBA" id="ARBA00023002"/>
    </source>
</evidence>
<feature type="domain" description="Alcohol dehydrogenase-like N-terminal" evidence="3">
    <location>
        <begin position="44"/>
        <end position="126"/>
    </location>
</feature>
<dbReference type="Proteomes" id="UP000253034">
    <property type="component" value="Unassembled WGS sequence"/>
</dbReference>